<evidence type="ECO:0000313" key="2">
    <source>
        <dbReference type="EMBL" id="RHN46107.1"/>
    </source>
</evidence>
<keyword evidence="1" id="KW-0732">Signal</keyword>
<dbReference type="Gramene" id="rna40547">
    <property type="protein sequence ID" value="RHN46107.1"/>
    <property type="gene ID" value="gene40547"/>
</dbReference>
<name>A0A396H595_MEDTR</name>
<feature type="chain" id="PRO_5017348276" description="Transmembrane protein" evidence="1">
    <location>
        <begin position="24"/>
        <end position="86"/>
    </location>
</feature>
<dbReference type="Proteomes" id="UP000265566">
    <property type="component" value="Chromosome 7"/>
</dbReference>
<accession>A0A396H595</accession>
<gene>
    <name evidence="2" type="ORF">MtrunA17_Chr7g0238621</name>
</gene>
<dbReference type="EMBL" id="PSQE01000007">
    <property type="protein sequence ID" value="RHN46107.1"/>
    <property type="molecule type" value="Genomic_DNA"/>
</dbReference>
<protein>
    <recommendedName>
        <fullName evidence="4">Transmembrane protein</fullName>
    </recommendedName>
</protein>
<organism evidence="2 3">
    <name type="scientific">Medicago truncatula</name>
    <name type="common">Barrel medic</name>
    <name type="synonym">Medicago tribuloides</name>
    <dbReference type="NCBI Taxonomy" id="3880"/>
    <lineage>
        <taxon>Eukaryota</taxon>
        <taxon>Viridiplantae</taxon>
        <taxon>Streptophyta</taxon>
        <taxon>Embryophyta</taxon>
        <taxon>Tracheophyta</taxon>
        <taxon>Spermatophyta</taxon>
        <taxon>Magnoliopsida</taxon>
        <taxon>eudicotyledons</taxon>
        <taxon>Gunneridae</taxon>
        <taxon>Pentapetalae</taxon>
        <taxon>rosids</taxon>
        <taxon>fabids</taxon>
        <taxon>Fabales</taxon>
        <taxon>Fabaceae</taxon>
        <taxon>Papilionoideae</taxon>
        <taxon>50 kb inversion clade</taxon>
        <taxon>NPAAA clade</taxon>
        <taxon>Hologalegina</taxon>
        <taxon>IRL clade</taxon>
        <taxon>Trifolieae</taxon>
        <taxon>Medicago</taxon>
    </lineage>
</organism>
<proteinExistence type="predicted"/>
<feature type="signal peptide" evidence="1">
    <location>
        <begin position="1"/>
        <end position="23"/>
    </location>
</feature>
<comment type="caution">
    <text evidence="2">The sequence shown here is derived from an EMBL/GenBank/DDBJ whole genome shotgun (WGS) entry which is preliminary data.</text>
</comment>
<sequence length="86" mass="9509">MLASLVVRLFGRLLLWCMQLASASIGRSAVGLFVRCFSCLVSIVHSFVLVPARFLSWLLEHCRILVVPNCTPFPPCRSSARCASRA</sequence>
<evidence type="ECO:0008006" key="4">
    <source>
        <dbReference type="Google" id="ProtNLM"/>
    </source>
</evidence>
<evidence type="ECO:0000256" key="1">
    <source>
        <dbReference type="SAM" id="SignalP"/>
    </source>
</evidence>
<dbReference type="AlphaFoldDB" id="A0A396H595"/>
<evidence type="ECO:0000313" key="3">
    <source>
        <dbReference type="Proteomes" id="UP000265566"/>
    </source>
</evidence>
<reference evidence="3" key="1">
    <citation type="journal article" date="2018" name="Nat. Plants">
        <title>Whole-genome landscape of Medicago truncatula symbiotic genes.</title>
        <authorList>
            <person name="Pecrix Y."/>
            <person name="Staton S.E."/>
            <person name="Sallet E."/>
            <person name="Lelandais-Briere C."/>
            <person name="Moreau S."/>
            <person name="Carrere S."/>
            <person name="Blein T."/>
            <person name="Jardinaud M.F."/>
            <person name="Latrasse D."/>
            <person name="Zouine M."/>
            <person name="Zahm M."/>
            <person name="Kreplak J."/>
            <person name="Mayjonade B."/>
            <person name="Satge C."/>
            <person name="Perez M."/>
            <person name="Cauet S."/>
            <person name="Marande W."/>
            <person name="Chantry-Darmon C."/>
            <person name="Lopez-Roques C."/>
            <person name="Bouchez O."/>
            <person name="Berard A."/>
            <person name="Debelle F."/>
            <person name="Munos S."/>
            <person name="Bendahmane A."/>
            <person name="Berges H."/>
            <person name="Niebel A."/>
            <person name="Buitink J."/>
            <person name="Frugier F."/>
            <person name="Benhamed M."/>
            <person name="Crespi M."/>
            <person name="Gouzy J."/>
            <person name="Gamas P."/>
        </authorList>
    </citation>
    <scope>NUCLEOTIDE SEQUENCE [LARGE SCALE GENOMIC DNA]</scope>
    <source>
        <strain evidence="3">cv. Jemalong A17</strain>
    </source>
</reference>